<gene>
    <name evidence="1" type="ORF">GPM918_LOCUS19667</name>
    <name evidence="2" type="ORF">OVA965_LOCUS30098</name>
    <name evidence="3" type="ORF">SRO942_LOCUS19664</name>
    <name evidence="4" type="ORF">TMI583_LOCUS30894</name>
</gene>
<comment type="caution">
    <text evidence="1">The sequence shown here is derived from an EMBL/GenBank/DDBJ whole genome shotgun (WGS) entry which is preliminary data.</text>
</comment>
<dbReference type="AlphaFoldDB" id="A0A814QH25"/>
<evidence type="ECO:0000313" key="1">
    <source>
        <dbReference type="EMBL" id="CAF1120500.1"/>
    </source>
</evidence>
<keyword evidence="5" id="KW-1185">Reference proteome</keyword>
<organism evidence="1 5">
    <name type="scientific">Didymodactylos carnosus</name>
    <dbReference type="NCBI Taxonomy" id="1234261"/>
    <lineage>
        <taxon>Eukaryota</taxon>
        <taxon>Metazoa</taxon>
        <taxon>Spiralia</taxon>
        <taxon>Gnathifera</taxon>
        <taxon>Rotifera</taxon>
        <taxon>Eurotatoria</taxon>
        <taxon>Bdelloidea</taxon>
        <taxon>Philodinida</taxon>
        <taxon>Philodinidae</taxon>
        <taxon>Didymodactylos</taxon>
    </lineage>
</organism>
<evidence type="ECO:0000313" key="3">
    <source>
        <dbReference type="EMBL" id="CAF3884099.1"/>
    </source>
</evidence>
<dbReference type="EMBL" id="CAJNOK010021663">
    <property type="protein sequence ID" value="CAF1335667.1"/>
    <property type="molecule type" value="Genomic_DNA"/>
</dbReference>
<sequence length="199" mass="23313">MNWIYEKHRRNQELALLEATYRGQLHETACRLVGSFAPPYPVRSHPNKETNQEQPFTPVAAFHEHPNCSAQMTINLSVDIERIAGELLSLLEKAIPFQLKWRQTDITKQMITRHYRFMQFKPLRPDLLLVPTLDIDIVSQTYLLRPSMYRVDCLRLFRRIIDHSLITLASAPGNLFFFHISVTPPENPIIQTPMYQKMQ</sequence>
<evidence type="ECO:0000313" key="4">
    <source>
        <dbReference type="EMBL" id="CAF4146994.1"/>
    </source>
</evidence>
<dbReference type="Proteomes" id="UP000677228">
    <property type="component" value="Unassembled WGS sequence"/>
</dbReference>
<reference evidence="1" key="1">
    <citation type="submission" date="2021-02" db="EMBL/GenBank/DDBJ databases">
        <authorList>
            <person name="Nowell W R."/>
        </authorList>
    </citation>
    <scope>NUCLEOTIDE SEQUENCE</scope>
</reference>
<dbReference type="EMBL" id="CAJOBC010006026">
    <property type="protein sequence ID" value="CAF3884099.1"/>
    <property type="molecule type" value="Genomic_DNA"/>
</dbReference>
<dbReference type="EMBL" id="CAJNOQ010006026">
    <property type="protein sequence ID" value="CAF1120500.1"/>
    <property type="molecule type" value="Genomic_DNA"/>
</dbReference>
<dbReference type="OrthoDB" id="2684236at2759"/>
<dbReference type="Proteomes" id="UP000663829">
    <property type="component" value="Unassembled WGS sequence"/>
</dbReference>
<proteinExistence type="predicted"/>
<protein>
    <submittedName>
        <fullName evidence="1">Uncharacterized protein</fullName>
    </submittedName>
</protein>
<name>A0A814QH25_9BILA</name>
<evidence type="ECO:0000313" key="5">
    <source>
        <dbReference type="Proteomes" id="UP000663829"/>
    </source>
</evidence>
<accession>A0A814QH25</accession>
<evidence type="ECO:0000313" key="2">
    <source>
        <dbReference type="EMBL" id="CAF1335667.1"/>
    </source>
</evidence>
<dbReference type="Proteomes" id="UP000682733">
    <property type="component" value="Unassembled WGS sequence"/>
</dbReference>
<dbReference type="Proteomes" id="UP000681722">
    <property type="component" value="Unassembled WGS sequence"/>
</dbReference>
<dbReference type="EMBL" id="CAJOBA010043289">
    <property type="protein sequence ID" value="CAF4146994.1"/>
    <property type="molecule type" value="Genomic_DNA"/>
</dbReference>